<dbReference type="GO" id="GO:0003700">
    <property type="term" value="F:DNA-binding transcription factor activity"/>
    <property type="evidence" value="ECO:0007669"/>
    <property type="project" value="InterPro"/>
</dbReference>
<dbReference type="InterPro" id="IPR044841">
    <property type="entry name" value="LUX/BOA-like"/>
</dbReference>
<gene>
    <name evidence="1" type="ORF">PVL29_001775</name>
</gene>
<name>A0AA39AG54_VITRO</name>
<accession>A0AA39AG54</accession>
<dbReference type="PANTHER" id="PTHR31442">
    <property type="entry name" value="HOMEODOMAIN-LIKE SUPERFAMILY PROTEIN-RELATED"/>
    <property type="match status" value="1"/>
</dbReference>
<protein>
    <submittedName>
        <fullName evidence="1">Uncharacterized protein</fullName>
    </submittedName>
</protein>
<reference evidence="1 2" key="1">
    <citation type="journal article" date="2023" name="BMC Biotechnol.">
        <title>Vitis rotundifolia cv Carlos genome sequencing.</title>
        <authorList>
            <person name="Huff M."/>
            <person name="Hulse-Kemp A."/>
            <person name="Scheffler B."/>
            <person name="Youngblood R."/>
            <person name="Simpson S."/>
            <person name="Babiker E."/>
            <person name="Staton M."/>
        </authorList>
    </citation>
    <scope>NUCLEOTIDE SEQUENCE [LARGE SCALE GENOMIC DNA]</scope>
    <source>
        <tissue evidence="1">Leaf</tissue>
    </source>
</reference>
<dbReference type="Gene3D" id="1.10.10.60">
    <property type="entry name" value="Homeodomain-like"/>
    <property type="match status" value="1"/>
</dbReference>
<dbReference type="EMBL" id="JARBHA010000002">
    <property type="protein sequence ID" value="KAJ9706430.1"/>
    <property type="molecule type" value="Genomic_DNA"/>
</dbReference>
<dbReference type="AlphaFoldDB" id="A0AA39AG54"/>
<keyword evidence="2" id="KW-1185">Reference proteome</keyword>
<organism evidence="1 2">
    <name type="scientific">Vitis rotundifolia</name>
    <name type="common">Muscadine grape</name>
    <dbReference type="NCBI Taxonomy" id="103349"/>
    <lineage>
        <taxon>Eukaryota</taxon>
        <taxon>Viridiplantae</taxon>
        <taxon>Streptophyta</taxon>
        <taxon>Embryophyta</taxon>
        <taxon>Tracheophyta</taxon>
        <taxon>Spermatophyta</taxon>
        <taxon>Magnoliopsida</taxon>
        <taxon>eudicotyledons</taxon>
        <taxon>Gunneridae</taxon>
        <taxon>Pentapetalae</taxon>
        <taxon>rosids</taxon>
        <taxon>Vitales</taxon>
        <taxon>Vitaceae</taxon>
        <taxon>Viteae</taxon>
        <taxon>Vitis</taxon>
    </lineage>
</organism>
<dbReference type="GO" id="GO:0005634">
    <property type="term" value="C:nucleus"/>
    <property type="evidence" value="ECO:0007669"/>
    <property type="project" value="TreeGrafter"/>
</dbReference>
<comment type="caution">
    <text evidence="1">The sequence shown here is derived from an EMBL/GenBank/DDBJ whole genome shotgun (WGS) entry which is preliminary data.</text>
</comment>
<evidence type="ECO:0000313" key="1">
    <source>
        <dbReference type="EMBL" id="KAJ9706430.1"/>
    </source>
</evidence>
<proteinExistence type="predicted"/>
<sequence>MNVPGLTRENIAIHLQKYHLYLRRLSGVSQHQSGLNNSFMGPQETFGPISSLNGLDLQTLTVAGQLPAQSLATLQAAGSGRSTGKSGLPMPLVDQRNLFSFEALKFRYGEGQQQHQQLSNSSKQMNLLHGILTTIEPKQLATLHGPTTNKDSRPLERRAAILKIHNTHST</sequence>
<dbReference type="PANTHER" id="PTHR31442:SF29">
    <property type="entry name" value="HOMEODOMAIN-LIKE SUPERFAMILY PROTEIN"/>
    <property type="match status" value="1"/>
</dbReference>
<dbReference type="Proteomes" id="UP001168098">
    <property type="component" value="Unassembled WGS sequence"/>
</dbReference>
<evidence type="ECO:0000313" key="2">
    <source>
        <dbReference type="Proteomes" id="UP001168098"/>
    </source>
</evidence>